<reference evidence="1 2" key="1">
    <citation type="submission" date="2017-04" db="EMBL/GenBank/DDBJ databases">
        <authorList>
            <person name="Afonso C.L."/>
            <person name="Miller P.J."/>
            <person name="Scott M.A."/>
            <person name="Spackman E."/>
            <person name="Goraichik I."/>
            <person name="Dimitrov K.M."/>
            <person name="Suarez D.L."/>
            <person name="Swayne D.E."/>
        </authorList>
    </citation>
    <scope>NUCLEOTIDE SEQUENCE [LARGE SCALE GENOMIC DNA]</scope>
    <source>
        <strain evidence="1 2">KR-140</strain>
    </source>
</reference>
<proteinExistence type="predicted"/>
<evidence type="ECO:0000313" key="2">
    <source>
        <dbReference type="Proteomes" id="UP000192582"/>
    </source>
</evidence>
<dbReference type="RefSeq" id="WP_084046482.1">
    <property type="nucleotide sequence ID" value="NZ_FWWU01000006.1"/>
</dbReference>
<name>A0A1W1UQJ1_9DEIO</name>
<protein>
    <submittedName>
        <fullName evidence="1">Uncharacterized protein</fullName>
    </submittedName>
</protein>
<accession>A0A1W1UQJ1</accession>
<dbReference type="OrthoDB" id="72089at2"/>
<dbReference type="AlphaFoldDB" id="A0A1W1UQJ1"/>
<gene>
    <name evidence="1" type="ORF">SAMN00790413_04392</name>
</gene>
<dbReference type="EMBL" id="FWWU01000006">
    <property type="protein sequence ID" value="SMB83372.1"/>
    <property type="molecule type" value="Genomic_DNA"/>
</dbReference>
<evidence type="ECO:0000313" key="1">
    <source>
        <dbReference type="EMBL" id="SMB83372.1"/>
    </source>
</evidence>
<sequence>MKHLKPEELVSYFYFAQPEKSKRFSELDFVRLIDDLGVETANEFKAIIVRHLHEGRNLHVIQALLAA</sequence>
<dbReference type="Proteomes" id="UP000192582">
    <property type="component" value="Unassembled WGS sequence"/>
</dbReference>
<keyword evidence="2" id="KW-1185">Reference proteome</keyword>
<organism evidence="1 2">
    <name type="scientific">Deinococcus hopiensis KR-140</name>
    <dbReference type="NCBI Taxonomy" id="695939"/>
    <lineage>
        <taxon>Bacteria</taxon>
        <taxon>Thermotogati</taxon>
        <taxon>Deinococcota</taxon>
        <taxon>Deinococci</taxon>
        <taxon>Deinococcales</taxon>
        <taxon>Deinococcaceae</taxon>
        <taxon>Deinococcus</taxon>
    </lineage>
</organism>